<proteinExistence type="predicted"/>
<protein>
    <submittedName>
        <fullName evidence="1">Uncharacterized protein</fullName>
    </submittedName>
</protein>
<gene>
    <name evidence="1" type="ORF">H4S07_003149</name>
</gene>
<comment type="caution">
    <text evidence="1">The sequence shown here is derived from an EMBL/GenBank/DDBJ whole genome shotgun (WGS) entry which is preliminary data.</text>
</comment>
<evidence type="ECO:0000313" key="1">
    <source>
        <dbReference type="EMBL" id="KAJ2809628.1"/>
    </source>
</evidence>
<evidence type="ECO:0000313" key="2">
    <source>
        <dbReference type="Proteomes" id="UP001140096"/>
    </source>
</evidence>
<reference evidence="1" key="1">
    <citation type="submission" date="2022-07" db="EMBL/GenBank/DDBJ databases">
        <title>Phylogenomic reconstructions and comparative analyses of Kickxellomycotina fungi.</title>
        <authorList>
            <person name="Reynolds N.K."/>
            <person name="Stajich J.E."/>
            <person name="Barry K."/>
            <person name="Grigoriev I.V."/>
            <person name="Crous P."/>
            <person name="Smith M.E."/>
        </authorList>
    </citation>
    <scope>NUCLEOTIDE SEQUENCE</scope>
    <source>
        <strain evidence="1">CBS 102833</strain>
    </source>
</reference>
<dbReference type="EMBL" id="JANBUP010000952">
    <property type="protein sequence ID" value="KAJ2809628.1"/>
    <property type="molecule type" value="Genomic_DNA"/>
</dbReference>
<name>A0ACC1LHL3_9FUNG</name>
<accession>A0ACC1LHL3</accession>
<dbReference type="Proteomes" id="UP001140096">
    <property type="component" value="Unassembled WGS sequence"/>
</dbReference>
<sequence length="470" mass="51811">MLEARVVLTSEMCRDSILLPPAPFMPPRGLEYCGVHVAATANPDASGDLTLARSHMRSWMADLLGWSSSNPHSPNLLVADQGPRTEAESNNEPPEGPSSFIDLGNSSIYYFHSFDAQNLDVNRPGSRLDLARFALEPQHPLHALISPHVVYQDMNWLDNHRIEIAMHRTLEGFVKASIQILSLMHPASGISIEPLQNATSRIAWIGPTNQAKSYVQAATDCTPSLLTISDEFYAEHDTTTQSAGIVDVRTSHFNSLHPSLIVSAHADANTPLTSDQCHLDTLVMLPRTYFFDPYQLYELRHDLNVRYEHYGPIELERPAEVMPNWGSLLHLNQRPHSSALNATIPIHARYRLPPIAPERLVGYHGEPSGDSHIDLALLPPLSAVVCPAASSKPRHIAASDKKSILRALDMRLVLFDELGLWPVAALESSPDAETLLRMPVGYLDNAVLVQALTLVALFAGTLFICLAAKR</sequence>
<organism evidence="1 2">
    <name type="scientific">Coemansia furcata</name>
    <dbReference type="NCBI Taxonomy" id="417177"/>
    <lineage>
        <taxon>Eukaryota</taxon>
        <taxon>Fungi</taxon>
        <taxon>Fungi incertae sedis</taxon>
        <taxon>Zoopagomycota</taxon>
        <taxon>Kickxellomycotina</taxon>
        <taxon>Kickxellomycetes</taxon>
        <taxon>Kickxellales</taxon>
        <taxon>Kickxellaceae</taxon>
        <taxon>Coemansia</taxon>
    </lineage>
</organism>
<keyword evidence="2" id="KW-1185">Reference proteome</keyword>